<gene>
    <name evidence="1" type="ORF">GCM10010302_06150</name>
</gene>
<dbReference type="SUPFAM" id="SSF48576">
    <property type="entry name" value="Terpenoid synthases"/>
    <property type="match status" value="1"/>
</dbReference>
<dbReference type="Proteomes" id="UP001501867">
    <property type="component" value="Unassembled WGS sequence"/>
</dbReference>
<dbReference type="Pfam" id="PF00348">
    <property type="entry name" value="polyprenyl_synt"/>
    <property type="match status" value="1"/>
</dbReference>
<keyword evidence="2" id="KW-1185">Reference proteome</keyword>
<protein>
    <submittedName>
        <fullName evidence="1">Uncharacterized protein</fullName>
    </submittedName>
</protein>
<organism evidence="1 2">
    <name type="scientific">Streptomyces polychromogenes</name>
    <dbReference type="NCBI Taxonomy" id="67342"/>
    <lineage>
        <taxon>Bacteria</taxon>
        <taxon>Bacillati</taxon>
        <taxon>Actinomycetota</taxon>
        <taxon>Actinomycetes</taxon>
        <taxon>Kitasatosporales</taxon>
        <taxon>Streptomycetaceae</taxon>
        <taxon>Streptomyces</taxon>
    </lineage>
</organism>
<evidence type="ECO:0000313" key="2">
    <source>
        <dbReference type="Proteomes" id="UP001501867"/>
    </source>
</evidence>
<dbReference type="Gene3D" id="1.10.600.10">
    <property type="entry name" value="Farnesyl Diphosphate Synthase"/>
    <property type="match status" value="1"/>
</dbReference>
<comment type="caution">
    <text evidence="1">The sequence shown here is derived from an EMBL/GenBank/DDBJ whole genome shotgun (WGS) entry which is preliminary data.</text>
</comment>
<dbReference type="InterPro" id="IPR008949">
    <property type="entry name" value="Isoprenoid_synthase_dom_sf"/>
</dbReference>
<sequence length="122" mass="13581">MDRLRYPRRADDRIFAEIAGCFSASGARCSGATPAQVEAAARFGFQAGTAIQLSDDLGDVWNDKERHSDGLSDIRERRVTAAVAYALQHEGAAQEQLRAYYQATRHETETFVRDACADFQHQ</sequence>
<accession>A0ABP3EP12</accession>
<name>A0ABP3EP12_9ACTN</name>
<evidence type="ECO:0000313" key="1">
    <source>
        <dbReference type="EMBL" id="GAA0271339.1"/>
    </source>
</evidence>
<dbReference type="InterPro" id="IPR000092">
    <property type="entry name" value="Polyprenyl_synt"/>
</dbReference>
<reference evidence="2" key="1">
    <citation type="journal article" date="2019" name="Int. J. Syst. Evol. Microbiol.">
        <title>The Global Catalogue of Microorganisms (GCM) 10K type strain sequencing project: providing services to taxonomists for standard genome sequencing and annotation.</title>
        <authorList>
            <consortium name="The Broad Institute Genomics Platform"/>
            <consortium name="The Broad Institute Genome Sequencing Center for Infectious Disease"/>
            <person name="Wu L."/>
            <person name="Ma J."/>
        </authorList>
    </citation>
    <scope>NUCLEOTIDE SEQUENCE [LARGE SCALE GENOMIC DNA]</scope>
    <source>
        <strain evidence="2">JCM 4505</strain>
    </source>
</reference>
<proteinExistence type="predicted"/>
<dbReference type="EMBL" id="BAAABV010000005">
    <property type="protein sequence ID" value="GAA0271339.1"/>
    <property type="molecule type" value="Genomic_DNA"/>
</dbReference>
<dbReference type="RefSeq" id="WP_344151886.1">
    <property type="nucleotide sequence ID" value="NZ_BAAABV010000005.1"/>
</dbReference>